<gene>
    <name evidence="2" type="ORF">GCM10010357_57790</name>
</gene>
<dbReference type="PANTHER" id="PTHR46211:SF1">
    <property type="entry name" value="GLYCEROPHOSPHODIESTER PHOSPHODIESTERASE, CYTOPLASMIC"/>
    <property type="match status" value="1"/>
</dbReference>
<organism evidence="2 3">
    <name type="scientific">Streptomyces luteireticuli</name>
    <dbReference type="NCBI Taxonomy" id="173858"/>
    <lineage>
        <taxon>Bacteria</taxon>
        <taxon>Bacillati</taxon>
        <taxon>Actinomycetota</taxon>
        <taxon>Actinomycetes</taxon>
        <taxon>Kitasatosporales</taxon>
        <taxon>Streptomycetaceae</taxon>
        <taxon>Streptomyces</taxon>
    </lineage>
</organism>
<protein>
    <submittedName>
        <fullName evidence="2">Glycerophosphodiester phosphodiesterase</fullName>
    </submittedName>
</protein>
<dbReference type="InterPro" id="IPR017946">
    <property type="entry name" value="PLC-like_Pdiesterase_TIM-brl"/>
</dbReference>
<proteinExistence type="predicted"/>
<evidence type="ECO:0000259" key="1">
    <source>
        <dbReference type="PROSITE" id="PS51704"/>
    </source>
</evidence>
<dbReference type="Proteomes" id="UP001500879">
    <property type="component" value="Unassembled WGS sequence"/>
</dbReference>
<dbReference type="CDD" id="cd08556">
    <property type="entry name" value="GDPD"/>
    <property type="match status" value="1"/>
</dbReference>
<dbReference type="PROSITE" id="PS51704">
    <property type="entry name" value="GP_PDE"/>
    <property type="match status" value="1"/>
</dbReference>
<reference evidence="3" key="1">
    <citation type="journal article" date="2019" name="Int. J. Syst. Evol. Microbiol.">
        <title>The Global Catalogue of Microorganisms (GCM) 10K type strain sequencing project: providing services to taxonomists for standard genome sequencing and annotation.</title>
        <authorList>
            <consortium name="The Broad Institute Genomics Platform"/>
            <consortium name="The Broad Institute Genome Sequencing Center for Infectious Disease"/>
            <person name="Wu L."/>
            <person name="Ma J."/>
        </authorList>
    </citation>
    <scope>NUCLEOTIDE SEQUENCE [LARGE SCALE GENOMIC DNA]</scope>
    <source>
        <strain evidence="3">JCM 4788</strain>
    </source>
</reference>
<accession>A0ABP3IWX9</accession>
<dbReference type="SUPFAM" id="SSF51695">
    <property type="entry name" value="PLC-like phosphodiesterases"/>
    <property type="match status" value="1"/>
</dbReference>
<evidence type="ECO:0000313" key="3">
    <source>
        <dbReference type="Proteomes" id="UP001500879"/>
    </source>
</evidence>
<dbReference type="PANTHER" id="PTHR46211">
    <property type="entry name" value="GLYCEROPHOSPHORYL DIESTER PHOSPHODIESTERASE"/>
    <property type="match status" value="1"/>
</dbReference>
<name>A0ABP3IWX9_9ACTN</name>
<evidence type="ECO:0000313" key="2">
    <source>
        <dbReference type="EMBL" id="GAA0428588.1"/>
    </source>
</evidence>
<dbReference type="EMBL" id="BAAABX010000061">
    <property type="protein sequence ID" value="GAA0428588.1"/>
    <property type="molecule type" value="Genomic_DNA"/>
</dbReference>
<dbReference type="Pfam" id="PF03009">
    <property type="entry name" value="GDPD"/>
    <property type="match status" value="1"/>
</dbReference>
<feature type="domain" description="GP-PDE" evidence="1">
    <location>
        <begin position="3"/>
        <end position="222"/>
    </location>
</feature>
<sequence length="224" mass="23999">MAIRAVAHRGDPYVHRENTLPSIRSAWRAGAPTVEIDVRLTRDGVPVLLHDATLERLWGHRRMLSSVTAEELRSLTGGGVPTLAEALALADGSGELFLDLPDPAAAGAAVAAVHAAGAGGRVSWCGATPSLREVRRADPEAEIALTWTTLTPPRPALLAAVTPRWLNYRFGLVTPELVARNHADGYLVSAWTADTTWTMRRLARAGVDSITTNRVRVLRGLVGV</sequence>
<dbReference type="RefSeq" id="WP_344030692.1">
    <property type="nucleotide sequence ID" value="NZ_BAAABX010000061.1"/>
</dbReference>
<dbReference type="InterPro" id="IPR030395">
    <property type="entry name" value="GP_PDE_dom"/>
</dbReference>
<dbReference type="Gene3D" id="3.20.20.190">
    <property type="entry name" value="Phosphatidylinositol (PI) phosphodiesterase"/>
    <property type="match status" value="1"/>
</dbReference>
<keyword evidence="3" id="KW-1185">Reference proteome</keyword>
<comment type="caution">
    <text evidence="2">The sequence shown here is derived from an EMBL/GenBank/DDBJ whole genome shotgun (WGS) entry which is preliminary data.</text>
</comment>